<keyword evidence="4 12" id="KW-0548">Nucleotidyltransferase</keyword>
<organism evidence="12 13">
    <name type="scientific">Hypericibacter terrae</name>
    <dbReference type="NCBI Taxonomy" id="2602015"/>
    <lineage>
        <taxon>Bacteria</taxon>
        <taxon>Pseudomonadati</taxon>
        <taxon>Pseudomonadota</taxon>
        <taxon>Alphaproteobacteria</taxon>
        <taxon>Rhodospirillales</taxon>
        <taxon>Dongiaceae</taxon>
        <taxon>Hypericibacter</taxon>
    </lineage>
</organism>
<evidence type="ECO:0000313" key="13">
    <source>
        <dbReference type="Proteomes" id="UP000326202"/>
    </source>
</evidence>
<keyword evidence="12" id="KW-0413">Isomerase</keyword>
<evidence type="ECO:0000256" key="7">
    <source>
        <dbReference type="ARBA" id="ARBA00047343"/>
    </source>
</evidence>
<dbReference type="KEGG" id="htq:FRZ44_39070"/>
<protein>
    <recommendedName>
        <fullName evidence="2">mannose-1-phosphate guanylyltransferase</fullName>
        <ecNumber evidence="2">2.7.7.13</ecNumber>
    </recommendedName>
</protein>
<dbReference type="NCBIfam" id="TIGR01479">
    <property type="entry name" value="GMP_PMI"/>
    <property type="match status" value="1"/>
</dbReference>
<dbReference type="InterPro" id="IPR011051">
    <property type="entry name" value="RmlC_Cupin_sf"/>
</dbReference>
<dbReference type="InterPro" id="IPR054566">
    <property type="entry name" value="ManC/GMP-like_b-helix"/>
</dbReference>
<dbReference type="CDD" id="cd02213">
    <property type="entry name" value="cupin_PMI_typeII_C"/>
    <property type="match status" value="1"/>
</dbReference>
<dbReference type="SUPFAM" id="SSF53448">
    <property type="entry name" value="Nucleotide-diphospho-sugar transferases"/>
    <property type="match status" value="1"/>
</dbReference>
<evidence type="ECO:0000256" key="3">
    <source>
        <dbReference type="ARBA" id="ARBA00022679"/>
    </source>
</evidence>
<evidence type="ECO:0000313" key="12">
    <source>
        <dbReference type="EMBL" id="QEX18600.1"/>
    </source>
</evidence>
<comment type="catalytic activity">
    <reaction evidence="7">
        <text>alpha-D-mannose 1-phosphate + GTP + H(+) = GDP-alpha-D-mannose + diphosphate</text>
        <dbReference type="Rhea" id="RHEA:15229"/>
        <dbReference type="ChEBI" id="CHEBI:15378"/>
        <dbReference type="ChEBI" id="CHEBI:33019"/>
        <dbReference type="ChEBI" id="CHEBI:37565"/>
        <dbReference type="ChEBI" id="CHEBI:57527"/>
        <dbReference type="ChEBI" id="CHEBI:58409"/>
        <dbReference type="EC" id="2.7.7.13"/>
    </reaction>
</comment>
<evidence type="ECO:0000256" key="8">
    <source>
        <dbReference type="RuleBase" id="RU004190"/>
    </source>
</evidence>
<evidence type="ECO:0000256" key="1">
    <source>
        <dbReference type="ARBA" id="ARBA00006115"/>
    </source>
</evidence>
<dbReference type="FunFam" id="3.90.550.10:FF:000046">
    <property type="entry name" value="Mannose-1-phosphate guanylyltransferase (GDP)"/>
    <property type="match status" value="1"/>
</dbReference>
<dbReference type="GO" id="GO:0000271">
    <property type="term" value="P:polysaccharide biosynthetic process"/>
    <property type="evidence" value="ECO:0007669"/>
    <property type="project" value="InterPro"/>
</dbReference>
<dbReference type="EMBL" id="CP042906">
    <property type="protein sequence ID" value="QEX18600.1"/>
    <property type="molecule type" value="Genomic_DNA"/>
</dbReference>
<dbReference type="FunFam" id="2.60.120.10:FF:000032">
    <property type="entry name" value="Mannose-1-phosphate guanylyltransferase/mannose-6-phosphate isomerase"/>
    <property type="match status" value="1"/>
</dbReference>
<dbReference type="InterPro" id="IPR006375">
    <property type="entry name" value="Man1P_GuaTrfase/Man6P_Isoase"/>
</dbReference>
<sequence length="482" mass="52750">MNELRYYSNTMQVRPVILSGGAGTRLWPLSRATYPKQLMPLLSEESLLQATARRVAPAHGFLPPLIVCNAEHRFMVAEQLRSIEVAPEAILLEPLARNTAPAAAAAALGAEAIDPESVLLLLPSDHHVADPESFRAAVATALPAALAGFLVTFGITPNKPETGYGYIRLGAELPEAPGCQRVAKFVEKPDLPTARAYLTAGDHVWNGGMVLFQARRLIEELERYEPAMLVAVRASLAAAERDLDFTRLNEPEFAKAISKSIDYAVLERTAMAAVVPCDMGWSDVGSWDSLWEAADKDAEGNAIIGDVVAVGVRDSYLRAESRLLAVQGLTGVVAVETPDAVLVLARDKAQDLRSVVAALDQKGRHEHLRHRKVFRPWGSYEQVDAGDRFQVKRLIVRPGGKLSLQRHAQRAEHWVVVRGMARVTRDGQLFDLVANQSAYIPLGAAHRLENPGEEPLHIIEVQSGGYLGEDDIVRLEDVYGRR</sequence>
<dbReference type="InterPro" id="IPR051161">
    <property type="entry name" value="Mannose-6P_isomerase_type2"/>
</dbReference>
<evidence type="ECO:0000259" key="11">
    <source>
        <dbReference type="Pfam" id="PF22640"/>
    </source>
</evidence>
<dbReference type="EC" id="2.7.7.13" evidence="2"/>
<dbReference type="GO" id="GO:0004475">
    <property type="term" value="F:mannose-1-phosphate guanylyltransferase (GTP) activity"/>
    <property type="evidence" value="ECO:0007669"/>
    <property type="project" value="UniProtKB-EC"/>
</dbReference>
<keyword evidence="6" id="KW-0342">GTP-binding</keyword>
<dbReference type="Gene3D" id="2.60.120.10">
    <property type="entry name" value="Jelly Rolls"/>
    <property type="match status" value="1"/>
</dbReference>
<dbReference type="GO" id="GO:0005525">
    <property type="term" value="F:GTP binding"/>
    <property type="evidence" value="ECO:0007669"/>
    <property type="project" value="UniProtKB-KW"/>
</dbReference>
<dbReference type="PANTHER" id="PTHR46390">
    <property type="entry name" value="MANNOSE-1-PHOSPHATE GUANYLYLTRANSFERASE"/>
    <property type="match status" value="1"/>
</dbReference>
<dbReference type="InterPro" id="IPR029044">
    <property type="entry name" value="Nucleotide-diphossugar_trans"/>
</dbReference>
<dbReference type="GO" id="GO:0009298">
    <property type="term" value="P:GDP-mannose biosynthetic process"/>
    <property type="evidence" value="ECO:0007669"/>
    <property type="project" value="TreeGrafter"/>
</dbReference>
<evidence type="ECO:0000256" key="2">
    <source>
        <dbReference type="ARBA" id="ARBA00012387"/>
    </source>
</evidence>
<dbReference type="AlphaFoldDB" id="A0A5J6MRD1"/>
<dbReference type="PANTHER" id="PTHR46390:SF1">
    <property type="entry name" value="MANNOSE-1-PHOSPHATE GUANYLYLTRANSFERASE"/>
    <property type="match status" value="1"/>
</dbReference>
<accession>A0A5J6MRD1</accession>
<feature type="domain" description="Mannose-6-phosphate isomerase type II C-terminal" evidence="10">
    <location>
        <begin position="363"/>
        <end position="477"/>
    </location>
</feature>
<name>A0A5J6MRD1_9PROT</name>
<keyword evidence="13" id="KW-1185">Reference proteome</keyword>
<comment type="similarity">
    <text evidence="1 8">Belongs to the mannose-6-phosphate isomerase type 2 family.</text>
</comment>
<dbReference type="InterPro" id="IPR005835">
    <property type="entry name" value="NTP_transferase_dom"/>
</dbReference>
<evidence type="ECO:0000259" key="9">
    <source>
        <dbReference type="Pfam" id="PF00483"/>
    </source>
</evidence>
<dbReference type="CDD" id="cd02509">
    <property type="entry name" value="GDP-M1P_Guanylyltransferase"/>
    <property type="match status" value="1"/>
</dbReference>
<dbReference type="Pfam" id="PF22640">
    <property type="entry name" value="ManC_GMP_beta-helix"/>
    <property type="match status" value="1"/>
</dbReference>
<dbReference type="Pfam" id="PF00483">
    <property type="entry name" value="NTP_transferase"/>
    <property type="match status" value="1"/>
</dbReference>
<dbReference type="InterPro" id="IPR001538">
    <property type="entry name" value="Man6P_isomerase-2_C"/>
</dbReference>
<feature type="domain" description="Nucleotidyl transferase" evidence="9">
    <location>
        <begin position="15"/>
        <end position="298"/>
    </location>
</feature>
<evidence type="ECO:0000256" key="4">
    <source>
        <dbReference type="ARBA" id="ARBA00022695"/>
    </source>
</evidence>
<dbReference type="Gene3D" id="3.90.550.10">
    <property type="entry name" value="Spore Coat Polysaccharide Biosynthesis Protein SpsA, Chain A"/>
    <property type="match status" value="1"/>
</dbReference>
<evidence type="ECO:0000256" key="6">
    <source>
        <dbReference type="ARBA" id="ARBA00023134"/>
    </source>
</evidence>
<dbReference type="InterPro" id="IPR049577">
    <property type="entry name" value="GMPP_N"/>
</dbReference>
<evidence type="ECO:0000256" key="5">
    <source>
        <dbReference type="ARBA" id="ARBA00022741"/>
    </source>
</evidence>
<keyword evidence="5" id="KW-0547">Nucleotide-binding</keyword>
<dbReference type="GO" id="GO:0016853">
    <property type="term" value="F:isomerase activity"/>
    <property type="evidence" value="ECO:0007669"/>
    <property type="project" value="UniProtKB-KW"/>
</dbReference>
<gene>
    <name evidence="12" type="ORF">FRZ44_39070</name>
</gene>
<dbReference type="InterPro" id="IPR014710">
    <property type="entry name" value="RmlC-like_jellyroll"/>
</dbReference>
<keyword evidence="3 12" id="KW-0808">Transferase</keyword>
<proteinExistence type="inferred from homology"/>
<dbReference type="RefSeq" id="WP_225308348.1">
    <property type="nucleotide sequence ID" value="NZ_CP042906.1"/>
</dbReference>
<feature type="domain" description="MannoseP isomerase/GMP-like beta-helix" evidence="11">
    <location>
        <begin position="305"/>
        <end position="359"/>
    </location>
</feature>
<evidence type="ECO:0000259" key="10">
    <source>
        <dbReference type="Pfam" id="PF01050"/>
    </source>
</evidence>
<dbReference type="SUPFAM" id="SSF51182">
    <property type="entry name" value="RmlC-like cupins"/>
    <property type="match status" value="1"/>
</dbReference>
<dbReference type="Pfam" id="PF01050">
    <property type="entry name" value="MannoseP_isomer"/>
    <property type="match status" value="1"/>
</dbReference>
<dbReference type="Proteomes" id="UP000326202">
    <property type="component" value="Chromosome"/>
</dbReference>
<reference evidence="12 13" key="1">
    <citation type="submission" date="2019-08" db="EMBL/GenBank/DDBJ databases">
        <title>Hyperibacter terrae gen. nov., sp. nov. and Hyperibacter viscosus sp. nov., two new members in the family Rhodospirillaceae isolated from the rhizosphere of Hypericum perforatum.</title>
        <authorList>
            <person name="Noviana Z."/>
        </authorList>
    </citation>
    <scope>NUCLEOTIDE SEQUENCE [LARGE SCALE GENOMIC DNA]</scope>
    <source>
        <strain evidence="12 13">R5913</strain>
    </source>
</reference>